<dbReference type="PANTHER" id="PTHR19359">
    <property type="entry name" value="CYTOCHROME B5"/>
    <property type="match status" value="1"/>
</dbReference>
<feature type="domain" description="Cytochrome b5 heme-binding" evidence="6">
    <location>
        <begin position="388"/>
        <end position="466"/>
    </location>
</feature>
<dbReference type="SUPFAM" id="SSF55856">
    <property type="entry name" value="Cytochrome b5-like heme/steroid binding domain"/>
    <property type="match status" value="1"/>
</dbReference>
<dbReference type="InterPro" id="IPR036400">
    <property type="entry name" value="Cyt_B5-like_heme/steroid_sf"/>
</dbReference>
<dbReference type="PROSITE" id="PS00191">
    <property type="entry name" value="CYTOCHROME_B5_1"/>
    <property type="match status" value="1"/>
</dbReference>
<keyword evidence="8" id="KW-1185">Reference proteome</keyword>
<evidence type="ECO:0000256" key="1">
    <source>
        <dbReference type="ARBA" id="ARBA00022617"/>
    </source>
</evidence>
<dbReference type="PROSITE" id="PS50255">
    <property type="entry name" value="CYTOCHROME_B5_2"/>
    <property type="match status" value="1"/>
</dbReference>
<keyword evidence="3" id="KW-0408">Iron</keyword>
<reference evidence="7 8" key="1">
    <citation type="submission" date="2024-03" db="EMBL/GenBank/DDBJ databases">
        <title>A high-quality draft genome sequence of Diaporthe vaccinii, a causative agent of upright dieback and viscid rot disease in cranberry plants.</title>
        <authorList>
            <person name="Sarrasin M."/>
            <person name="Lang B.F."/>
            <person name="Burger G."/>
        </authorList>
    </citation>
    <scope>NUCLEOTIDE SEQUENCE [LARGE SCALE GENOMIC DNA]</scope>
    <source>
        <strain evidence="7 8">IS7</strain>
    </source>
</reference>
<name>A0ABR4E3W9_9PEZI</name>
<dbReference type="EMBL" id="JBAWTH010000104">
    <property type="protein sequence ID" value="KAL2277110.1"/>
    <property type="molecule type" value="Genomic_DNA"/>
</dbReference>
<feature type="compositionally biased region" description="Low complexity" evidence="5">
    <location>
        <begin position="154"/>
        <end position="172"/>
    </location>
</feature>
<evidence type="ECO:0000256" key="4">
    <source>
        <dbReference type="ARBA" id="ARBA00038168"/>
    </source>
</evidence>
<evidence type="ECO:0000256" key="2">
    <source>
        <dbReference type="ARBA" id="ARBA00022723"/>
    </source>
</evidence>
<keyword evidence="1" id="KW-0349">Heme</keyword>
<gene>
    <name evidence="7" type="ORF">FJTKL_00243</name>
</gene>
<comment type="caution">
    <text evidence="7">The sequence shown here is derived from an EMBL/GenBank/DDBJ whole genome shotgun (WGS) entry which is preliminary data.</text>
</comment>
<sequence>MAPWVIDWTASKRYGTLKTTVPKRHVPIAAGSDLGNRATLLEKLKGEVTQRELGSQVPKDIVDAWWVAFNQVEADAKVAGEYEWLPNFNFELRGWRSKANQGHSGTAPASQGANYNGPAPQQYATGETLSQLLQGLDISGAPGPASPPSGGGRRSAPQSLASANPPAAGSSPPQSPGPIRQPPGSPPQPPGPAGQPSGGTKSVRRTISDQPWQATYYTIGEVGNHRYCADLWAIVDDGRSGSDIYDVTDAVSERRANDKTFDITLVLEKTFLGLKARPEFQEELKESHEPLGKLIRPLRSEEIAERDGEHGRPFWIVLGQDVFDITAFPFESTAQRIMLRSNPGGNPMHAIDEDDTVTPEQVVDYLWPYRCATLAEPRPVEGPGACSESLYTKKEVAWHTYRETGMYTIIRDNVYDMTDFVDSHPGGTTLIEQFAGKDSTEAFNRYHYDAERCLADYDFLRIGRVIREGRLPIAKTQIIIHGMVYDLTRKYSADGDPCLVDI</sequence>
<feature type="compositionally biased region" description="Pro residues" evidence="5">
    <location>
        <begin position="173"/>
        <end position="193"/>
    </location>
</feature>
<comment type="similarity">
    <text evidence="4">Belongs to the cytochrome b5 family.</text>
</comment>
<dbReference type="SMART" id="SM01117">
    <property type="entry name" value="Cyt-b5"/>
    <property type="match status" value="1"/>
</dbReference>
<proteinExistence type="inferred from homology"/>
<dbReference type="Gene3D" id="3.10.120.10">
    <property type="entry name" value="Cytochrome b5-like heme/steroid binding domain"/>
    <property type="match status" value="1"/>
</dbReference>
<accession>A0ABR4E3W9</accession>
<dbReference type="InterPro" id="IPR001199">
    <property type="entry name" value="Cyt_B5-like_heme/steroid-bd"/>
</dbReference>
<dbReference type="Proteomes" id="UP001600888">
    <property type="component" value="Unassembled WGS sequence"/>
</dbReference>
<feature type="region of interest" description="Disordered" evidence="5">
    <location>
        <begin position="136"/>
        <end position="204"/>
    </location>
</feature>
<organism evidence="7 8">
    <name type="scientific">Diaporthe vaccinii</name>
    <dbReference type="NCBI Taxonomy" id="105482"/>
    <lineage>
        <taxon>Eukaryota</taxon>
        <taxon>Fungi</taxon>
        <taxon>Dikarya</taxon>
        <taxon>Ascomycota</taxon>
        <taxon>Pezizomycotina</taxon>
        <taxon>Sordariomycetes</taxon>
        <taxon>Sordariomycetidae</taxon>
        <taxon>Diaporthales</taxon>
        <taxon>Diaporthaceae</taxon>
        <taxon>Diaporthe</taxon>
        <taxon>Diaporthe eres species complex</taxon>
    </lineage>
</organism>
<keyword evidence="2" id="KW-0479">Metal-binding</keyword>
<evidence type="ECO:0000313" key="7">
    <source>
        <dbReference type="EMBL" id="KAL2277110.1"/>
    </source>
</evidence>
<dbReference type="InterPro" id="IPR018506">
    <property type="entry name" value="Cyt_B5_heme-BS"/>
</dbReference>
<feature type="region of interest" description="Disordered" evidence="5">
    <location>
        <begin position="99"/>
        <end position="123"/>
    </location>
</feature>
<dbReference type="InterPro" id="IPR050668">
    <property type="entry name" value="Cytochrome_b5"/>
</dbReference>
<evidence type="ECO:0000259" key="6">
    <source>
        <dbReference type="PROSITE" id="PS50255"/>
    </source>
</evidence>
<evidence type="ECO:0000313" key="8">
    <source>
        <dbReference type="Proteomes" id="UP001600888"/>
    </source>
</evidence>
<evidence type="ECO:0000256" key="5">
    <source>
        <dbReference type="SAM" id="MobiDB-lite"/>
    </source>
</evidence>
<dbReference type="Pfam" id="PF00173">
    <property type="entry name" value="Cyt-b5"/>
    <property type="match status" value="1"/>
</dbReference>
<evidence type="ECO:0000256" key="3">
    <source>
        <dbReference type="ARBA" id="ARBA00023004"/>
    </source>
</evidence>
<protein>
    <recommendedName>
        <fullName evidence="6">Cytochrome b5 heme-binding domain-containing protein</fullName>
    </recommendedName>
</protein>
<feature type="compositionally biased region" description="Polar residues" evidence="5">
    <location>
        <begin position="99"/>
        <end position="114"/>
    </location>
</feature>